<evidence type="ECO:0000313" key="2">
    <source>
        <dbReference type="EMBL" id="SUJ86267.1"/>
    </source>
</evidence>
<dbReference type="PANTHER" id="PTHR39576">
    <property type="entry name" value="ATTACHING AND EFFACING PROTEIN HOMOLOG-RELATED-RELATED"/>
    <property type="match status" value="1"/>
</dbReference>
<dbReference type="PROSITE" id="PS51782">
    <property type="entry name" value="LYSM"/>
    <property type="match status" value="1"/>
</dbReference>
<reference evidence="2 3" key="1">
    <citation type="submission" date="2018-06" db="EMBL/GenBank/DDBJ databases">
        <authorList>
            <consortium name="Pathogen Informatics"/>
            <person name="Doyle S."/>
        </authorList>
    </citation>
    <scope>NUCLEOTIDE SEQUENCE [LARGE SCALE GENOMIC DNA]</scope>
    <source>
        <strain evidence="2 3">NCTC11544</strain>
    </source>
</reference>
<accession>A0A380D7U6</accession>
<dbReference type="InterPro" id="IPR018392">
    <property type="entry name" value="LysM"/>
</dbReference>
<dbReference type="PANTHER" id="PTHR39576:SF2">
    <property type="entry name" value="ATTACHING AND EFFACING PROTEIN HOMOLOG-RELATED"/>
    <property type="match status" value="1"/>
</dbReference>
<dbReference type="EMBL" id="UGYN01000003">
    <property type="protein sequence ID" value="SUJ86267.1"/>
    <property type="molecule type" value="Genomic_DNA"/>
</dbReference>
<feature type="domain" description="LysM" evidence="1">
    <location>
        <begin position="59"/>
        <end position="107"/>
    </location>
</feature>
<gene>
    <name evidence="2" type="ORF">NCTC11544_05910</name>
</gene>
<dbReference type="GO" id="GO:0009279">
    <property type="term" value="C:cell outer membrane"/>
    <property type="evidence" value="ECO:0007669"/>
    <property type="project" value="TreeGrafter"/>
</dbReference>
<proteinExistence type="predicted"/>
<dbReference type="AlphaFoldDB" id="A0A380D7U6"/>
<dbReference type="InterPro" id="IPR036779">
    <property type="entry name" value="LysM_dom_sf"/>
</dbReference>
<sequence length="162" mass="18209">MHTINDTKVMSTRYIAFFCLILQLLWVFFSAYLPSSLAYADDGKNVASSSHSLFSSNTVLYTLGEGESVSSVAKKFDLTINELKMLNQFRTYSKPFDNLSRGDVVDIPSKNLADKGYLYEDNQNKEEDYIVNSMSTVGGNVVLWRCWEAVKVVGKRICCRGG</sequence>
<name>A0A380D7U6_9GAMM</name>
<evidence type="ECO:0000259" key="1">
    <source>
        <dbReference type="PROSITE" id="PS51782"/>
    </source>
</evidence>
<dbReference type="Gene3D" id="3.10.350.10">
    <property type="entry name" value="LysM domain"/>
    <property type="match status" value="1"/>
</dbReference>
<evidence type="ECO:0000313" key="3">
    <source>
        <dbReference type="Proteomes" id="UP000255529"/>
    </source>
</evidence>
<protein>
    <recommendedName>
        <fullName evidence="1">LysM domain-containing protein</fullName>
    </recommendedName>
</protein>
<dbReference type="Proteomes" id="UP000255529">
    <property type="component" value="Unassembled WGS sequence"/>
</dbReference>
<dbReference type="InterPro" id="IPR051715">
    <property type="entry name" value="Intimin-Invasin_domain"/>
</dbReference>
<organism evidence="2 3">
    <name type="scientific">Serratia quinivorans</name>
    <dbReference type="NCBI Taxonomy" id="137545"/>
    <lineage>
        <taxon>Bacteria</taxon>
        <taxon>Pseudomonadati</taxon>
        <taxon>Pseudomonadota</taxon>
        <taxon>Gammaproteobacteria</taxon>
        <taxon>Enterobacterales</taxon>
        <taxon>Yersiniaceae</taxon>
        <taxon>Serratia</taxon>
    </lineage>
</organism>